<evidence type="ECO:0000313" key="10">
    <source>
        <dbReference type="Proteomes" id="UP001159659"/>
    </source>
</evidence>
<dbReference type="PROSITE" id="PS50994">
    <property type="entry name" value="INTEGRASE"/>
    <property type="match status" value="1"/>
</dbReference>
<feature type="region of interest" description="Disordered" evidence="6">
    <location>
        <begin position="189"/>
        <end position="218"/>
    </location>
</feature>
<dbReference type="InterPro" id="IPR057670">
    <property type="entry name" value="SH3_retrovirus"/>
</dbReference>
<evidence type="ECO:0000256" key="2">
    <source>
        <dbReference type="ARBA" id="ARBA00022723"/>
    </source>
</evidence>
<evidence type="ECO:0008006" key="11">
    <source>
        <dbReference type="Google" id="ProtNLM"/>
    </source>
</evidence>
<dbReference type="InterPro" id="IPR039537">
    <property type="entry name" value="Retrotran_Ty1/copia-like"/>
</dbReference>
<organism evidence="9 10">
    <name type="scientific">Peronospora farinosa</name>
    <dbReference type="NCBI Taxonomy" id="134698"/>
    <lineage>
        <taxon>Eukaryota</taxon>
        <taxon>Sar</taxon>
        <taxon>Stramenopiles</taxon>
        <taxon>Oomycota</taxon>
        <taxon>Peronosporomycetes</taxon>
        <taxon>Peronosporales</taxon>
        <taxon>Peronosporaceae</taxon>
        <taxon>Peronospora</taxon>
    </lineage>
</organism>
<keyword evidence="2" id="KW-0479">Metal-binding</keyword>
<dbReference type="Gene3D" id="4.10.60.10">
    <property type="entry name" value="Zinc finger, CCHC-type"/>
    <property type="match status" value="1"/>
</dbReference>
<protein>
    <recommendedName>
        <fullName evidence="11">Polyprotein</fullName>
    </recommendedName>
</protein>
<dbReference type="InterPro" id="IPR012337">
    <property type="entry name" value="RNaseH-like_sf"/>
</dbReference>
<dbReference type="CDD" id="cd09272">
    <property type="entry name" value="RNase_HI_RT_Ty1"/>
    <property type="match status" value="1"/>
</dbReference>
<evidence type="ECO:0000256" key="1">
    <source>
        <dbReference type="ARBA" id="ARBA00022670"/>
    </source>
</evidence>
<evidence type="ECO:0000256" key="5">
    <source>
        <dbReference type="PROSITE-ProRule" id="PRU00047"/>
    </source>
</evidence>
<dbReference type="InterPro" id="IPR025724">
    <property type="entry name" value="GAG-pre-integrase_dom"/>
</dbReference>
<feature type="domain" description="CCHC-type" evidence="7">
    <location>
        <begin position="224"/>
        <end position="239"/>
    </location>
</feature>
<dbReference type="Pfam" id="PF07727">
    <property type="entry name" value="RVT_2"/>
    <property type="match status" value="1"/>
</dbReference>
<dbReference type="SUPFAM" id="SSF56672">
    <property type="entry name" value="DNA/RNA polymerases"/>
    <property type="match status" value="1"/>
</dbReference>
<dbReference type="Pfam" id="PF25597">
    <property type="entry name" value="SH3_retrovirus"/>
    <property type="match status" value="1"/>
</dbReference>
<name>A0AAV0SQV8_9STRA</name>
<keyword evidence="5" id="KW-0863">Zinc-finger</keyword>
<comment type="caution">
    <text evidence="9">The sequence shown here is derived from an EMBL/GenBank/DDBJ whole genome shotgun (WGS) entry which is preliminary data.</text>
</comment>
<dbReference type="Gene3D" id="3.30.420.10">
    <property type="entry name" value="Ribonuclease H-like superfamily/Ribonuclease H"/>
    <property type="match status" value="1"/>
</dbReference>
<dbReference type="PANTHER" id="PTHR42648">
    <property type="entry name" value="TRANSPOSASE, PUTATIVE-RELATED"/>
    <property type="match status" value="1"/>
</dbReference>
<evidence type="ECO:0000259" key="7">
    <source>
        <dbReference type="PROSITE" id="PS50158"/>
    </source>
</evidence>
<dbReference type="EMBL" id="CANTFK010000077">
    <property type="protein sequence ID" value="CAI5706111.1"/>
    <property type="molecule type" value="Genomic_DNA"/>
</dbReference>
<feature type="compositionally biased region" description="Acidic residues" evidence="6">
    <location>
        <begin position="727"/>
        <end position="747"/>
    </location>
</feature>
<dbReference type="Proteomes" id="UP001159659">
    <property type="component" value="Unassembled WGS sequence"/>
</dbReference>
<feature type="compositionally biased region" description="Polar residues" evidence="6">
    <location>
        <begin position="764"/>
        <end position="779"/>
    </location>
</feature>
<keyword evidence="3" id="KW-0064">Aspartyl protease</keyword>
<dbReference type="PANTHER" id="PTHR42648:SF28">
    <property type="entry name" value="TRANSPOSON-ENCODED PROTEIN WITH RIBONUCLEASE H-LIKE AND RETROVIRUS ZINC FINGER-LIKE DOMAINS"/>
    <property type="match status" value="1"/>
</dbReference>
<dbReference type="SUPFAM" id="SSF53098">
    <property type="entry name" value="Ribonuclease H-like"/>
    <property type="match status" value="1"/>
</dbReference>
<feature type="region of interest" description="Disordered" evidence="6">
    <location>
        <begin position="727"/>
        <end position="779"/>
    </location>
</feature>
<proteinExistence type="predicted"/>
<dbReference type="InterPro" id="IPR054722">
    <property type="entry name" value="PolX-like_BBD"/>
</dbReference>
<dbReference type="InterPro" id="IPR036397">
    <property type="entry name" value="RNaseH_sf"/>
</dbReference>
<gene>
    <name evidence="9" type="ORF">PFR002_LOCUS900</name>
</gene>
<evidence type="ECO:0000256" key="6">
    <source>
        <dbReference type="SAM" id="MobiDB-lite"/>
    </source>
</evidence>
<evidence type="ECO:0000259" key="8">
    <source>
        <dbReference type="PROSITE" id="PS50994"/>
    </source>
</evidence>
<accession>A0AAV0SQV8</accession>
<dbReference type="Pfam" id="PF13976">
    <property type="entry name" value="gag_pre-integrs"/>
    <property type="match status" value="1"/>
</dbReference>
<evidence type="ECO:0000256" key="3">
    <source>
        <dbReference type="ARBA" id="ARBA00022750"/>
    </source>
</evidence>
<dbReference type="InterPro" id="IPR043502">
    <property type="entry name" value="DNA/RNA_pol_sf"/>
</dbReference>
<dbReference type="GO" id="GO:0004190">
    <property type="term" value="F:aspartic-type endopeptidase activity"/>
    <property type="evidence" value="ECO:0007669"/>
    <property type="project" value="UniProtKB-KW"/>
</dbReference>
<dbReference type="Pfam" id="PF00665">
    <property type="entry name" value="rve"/>
    <property type="match status" value="1"/>
</dbReference>
<dbReference type="SMART" id="SM00343">
    <property type="entry name" value="ZnF_C2HC"/>
    <property type="match status" value="1"/>
</dbReference>
<dbReference type="Pfam" id="PF14223">
    <property type="entry name" value="Retrotran_gag_2"/>
    <property type="match status" value="1"/>
</dbReference>
<keyword evidence="1" id="KW-0645">Protease</keyword>
<reference evidence="9" key="1">
    <citation type="submission" date="2022-12" db="EMBL/GenBank/DDBJ databases">
        <authorList>
            <person name="Webb A."/>
        </authorList>
    </citation>
    <scope>NUCLEOTIDE SEQUENCE</scope>
    <source>
        <strain evidence="9">Pf2</strain>
    </source>
</reference>
<evidence type="ECO:0000256" key="4">
    <source>
        <dbReference type="ARBA" id="ARBA00022801"/>
    </source>
</evidence>
<dbReference type="GO" id="GO:0006508">
    <property type="term" value="P:proteolysis"/>
    <property type="evidence" value="ECO:0007669"/>
    <property type="project" value="UniProtKB-KW"/>
</dbReference>
<evidence type="ECO:0000313" key="9">
    <source>
        <dbReference type="EMBL" id="CAI5706111.1"/>
    </source>
</evidence>
<dbReference type="GO" id="GO:0003676">
    <property type="term" value="F:nucleic acid binding"/>
    <property type="evidence" value="ECO:0007669"/>
    <property type="project" value="InterPro"/>
</dbReference>
<dbReference type="InterPro" id="IPR013103">
    <property type="entry name" value="RVT_2"/>
</dbReference>
<dbReference type="InterPro" id="IPR001878">
    <property type="entry name" value="Znf_CCHC"/>
</dbReference>
<dbReference type="GO" id="GO:0015074">
    <property type="term" value="P:DNA integration"/>
    <property type="evidence" value="ECO:0007669"/>
    <property type="project" value="InterPro"/>
</dbReference>
<dbReference type="PROSITE" id="PS50158">
    <property type="entry name" value="ZF_CCHC"/>
    <property type="match status" value="1"/>
</dbReference>
<sequence length="1342" mass="150416">MEHSSLNRINKFDGTNFHAWKFKMQMVLEERDLWEVVSGEVKIGDLANTMDQASFKRKSRKAMAAICLAMEDSQLPLVRSASDAHNAWSRLEDHFEKKSLANKLFLRRRLFTVTMEEGDDVMEHINKVKTLAEQLEAVGAPVSADDLVITLLGSLSESYQFLITALESRADTLTWELVSSRLLHEDMKRKEQSGSVDGATHGQAFMTRDNKRNKGRPVKKTGACHNCGKMGHWIAECPSRGQDNTEQYRSHRANVAQNDNDGDYLFSVSWSKSTDNADEVWLVDSGATQHMTCSKKFMTNYKLFSPIDVHLADDGVVQAIGCGDIMMSMKTPKGIKKGVLTKVWHIPKLSRNLFSVGRFTKDVGPVTFDTDGCFAEANSMKWKIGAREGKGLFKLQMTPLLGDEANAAKSSGCYGDTKSYLWHLRLGHLGHDGLDTIVKKKLGVGINITSVEDWDVCDGCSLGKQTRVRFQSTAPKRSTKILDVIHSDVCGPMSRLTFSGKRYFVTFIDDKSRYCVVYLMKKKSEVTTKFAEFVALAETQTGNRVKTLICDNGGEYTAGDMAKFCTKNGIVRKYTPPYTPQLNGVAERMNRTLVECARCMLEHAGLPKKYWGEAVTTAMFLRNRCPTRAISEEKSPYEVWTKKKPVLTNLKVFGCHAYVHIPHEKRSKLDAKASLCRFLGYAEHLKSYRFEDISSGRVTVSRDAQFMEDVFDGGRSVQEQAVTDLNEELSTDHEDTDDAMNEDEDVENVQTTDFAPGDKRHPRTQSLDQATEIPSSKRQNMSAIAEGDFEAAFVVDSVGEMPTTHRSAMESINSVKWEEACDSEINSLLKNKTWDLVQLPKGRKAIGCRWVFRVKENKDGQIERFKARLVAKGFSQKFGIDYEETFAPVAKFTSIRIVLSLAAKYDLTVHQMDVKTAFLNGELDEDIYMIQPEGYVKDSNTNLVCKLNRSLYGLKQSPRMWNKTIDEFMLKLGLKKCESDHCIYTKRDGEAIIFVALYVDDLVLASSSDKMLNTVKDALSDRFEMTNLGKLNFFLGMEIDQERGKVSMRQTKFAKDVLTKFGMDNSNPVKTPQDPGLKLAKSMCEDGCNHSDTMANVPYRSAVGCLMYLMVGTRPDLAAAVGVLSQFAADPCPTHWQALKRVFRYIQGTKTYGIEFTADGDALTGYSDADWAGDTESRRSTSGYAFMMNGGCISWRSKKQKTVALSSTEAEYMALSEATQEAVWLKAFLCELGEMAKDEAVKIYEDNQGSIALAKNPEFHKRTKHIDIRYHFVREKVEDGQVVLQYVSTLDMLADLMTKPIPGPQFSTLRSKLGIMASSAVESSGSVVNMTPRPAAILSSFQ</sequence>
<dbReference type="GO" id="GO:0008270">
    <property type="term" value="F:zinc ion binding"/>
    <property type="evidence" value="ECO:0007669"/>
    <property type="project" value="UniProtKB-KW"/>
</dbReference>
<dbReference type="InterPro" id="IPR001584">
    <property type="entry name" value="Integrase_cat-core"/>
</dbReference>
<dbReference type="Pfam" id="PF00098">
    <property type="entry name" value="zf-CCHC"/>
    <property type="match status" value="1"/>
</dbReference>
<keyword evidence="5" id="KW-0862">Zinc</keyword>
<dbReference type="InterPro" id="IPR036875">
    <property type="entry name" value="Znf_CCHC_sf"/>
</dbReference>
<keyword evidence="4" id="KW-0378">Hydrolase</keyword>
<dbReference type="SUPFAM" id="SSF57756">
    <property type="entry name" value="Retrovirus zinc finger-like domains"/>
    <property type="match status" value="1"/>
</dbReference>
<feature type="domain" description="Integrase catalytic" evidence="8">
    <location>
        <begin position="471"/>
        <end position="644"/>
    </location>
</feature>
<dbReference type="Pfam" id="PF22936">
    <property type="entry name" value="Pol_BBD"/>
    <property type="match status" value="1"/>
</dbReference>